<feature type="compositionally biased region" description="Low complexity" evidence="1">
    <location>
        <begin position="61"/>
        <end position="71"/>
    </location>
</feature>
<protein>
    <recommendedName>
        <fullName evidence="4">Repeat domain-containing protein</fullName>
    </recommendedName>
</protein>
<feature type="region of interest" description="Disordered" evidence="1">
    <location>
        <begin position="48"/>
        <end position="88"/>
    </location>
</feature>
<sequence length="404" mass="40567">MMRPGFRTRPGETGWTNGSGAVVVRLLRNAALTGAAALLLAPLTGCGPTAPPRPAPDRPAAPRSASPQALAGKAAPRAVAVPHGDGSRVPEDFNGDGHRDLVLDDLVKAPGAGHDDDAGIGIVYGTAAGTGAASGAQGPVSPAVRQLLTPRANGAAVAGTPPSAFDAAAACNLDEDGFSDLVVATDPPYDGTGRPPVPLQLLFGGPSGLTGRAVVLRIPERARHGNEWPDHPVCGDFDGDGAQDLAVTASEGRVSFLRGPFGRTGAPRAAGPAVPGSGPVLAAPSPRADADGDGYDDLVHSTGPLVPGTAAKGRLLRGGPDGPGRPGGPYTFKAVPLPPAPPLPAGETSPVTELLRRADFDGDGRADVVTRTHRGESADVIAIHPGAGDRDRPLITFSTSVFLG</sequence>
<dbReference type="SUPFAM" id="SSF69318">
    <property type="entry name" value="Integrin alpha N-terminal domain"/>
    <property type="match status" value="1"/>
</dbReference>
<dbReference type="AlphaFoldDB" id="A0A1G9S407"/>
<organism evidence="2 3">
    <name type="scientific">Streptomyces wuyuanensis</name>
    <dbReference type="NCBI Taxonomy" id="1196353"/>
    <lineage>
        <taxon>Bacteria</taxon>
        <taxon>Bacillati</taxon>
        <taxon>Actinomycetota</taxon>
        <taxon>Actinomycetes</taxon>
        <taxon>Kitasatosporales</taxon>
        <taxon>Streptomycetaceae</taxon>
        <taxon>Streptomyces</taxon>
    </lineage>
</organism>
<reference evidence="3" key="1">
    <citation type="submission" date="2016-10" db="EMBL/GenBank/DDBJ databases">
        <authorList>
            <person name="Varghese N."/>
            <person name="Submissions S."/>
        </authorList>
    </citation>
    <scope>NUCLEOTIDE SEQUENCE [LARGE SCALE GENOMIC DNA]</scope>
    <source>
        <strain evidence="3">CGMCC 4.7042</strain>
    </source>
</reference>
<feature type="compositionally biased region" description="Pro residues" evidence="1">
    <location>
        <begin position="49"/>
        <end position="59"/>
    </location>
</feature>
<dbReference type="InterPro" id="IPR028994">
    <property type="entry name" value="Integrin_alpha_N"/>
</dbReference>
<gene>
    <name evidence="2" type="ORF">SAMN05444921_106169</name>
</gene>
<evidence type="ECO:0000313" key="3">
    <source>
        <dbReference type="Proteomes" id="UP000199063"/>
    </source>
</evidence>
<accession>A0A1G9S407</accession>
<name>A0A1G9S407_9ACTN</name>
<feature type="region of interest" description="Disordered" evidence="1">
    <location>
        <begin position="304"/>
        <end position="329"/>
    </location>
</feature>
<dbReference type="Proteomes" id="UP000199063">
    <property type="component" value="Unassembled WGS sequence"/>
</dbReference>
<dbReference type="Gene3D" id="2.130.10.130">
    <property type="entry name" value="Integrin alpha, N-terminal"/>
    <property type="match status" value="1"/>
</dbReference>
<dbReference type="PANTHER" id="PTHR46580">
    <property type="entry name" value="SENSOR KINASE-RELATED"/>
    <property type="match status" value="1"/>
</dbReference>
<proteinExistence type="predicted"/>
<dbReference type="PANTHER" id="PTHR46580:SF2">
    <property type="entry name" value="MAM DOMAIN-CONTAINING PROTEIN"/>
    <property type="match status" value="1"/>
</dbReference>
<evidence type="ECO:0000313" key="2">
    <source>
        <dbReference type="EMBL" id="SDM30298.1"/>
    </source>
</evidence>
<evidence type="ECO:0008006" key="4">
    <source>
        <dbReference type="Google" id="ProtNLM"/>
    </source>
</evidence>
<dbReference type="EMBL" id="FNHI01000006">
    <property type="protein sequence ID" value="SDM30298.1"/>
    <property type="molecule type" value="Genomic_DNA"/>
</dbReference>
<dbReference type="STRING" id="1196353.SAMN05444921_106169"/>
<keyword evidence="3" id="KW-1185">Reference proteome</keyword>
<evidence type="ECO:0000256" key="1">
    <source>
        <dbReference type="SAM" id="MobiDB-lite"/>
    </source>
</evidence>